<dbReference type="InterPro" id="IPR058033">
    <property type="entry name" value="ARM_TBCD_2nd"/>
</dbReference>
<gene>
    <name evidence="6" type="ORF">PPACK8108_LOCUS14938</name>
    <name evidence="5" type="ORF">PPACK8108_LOCUS5329</name>
</gene>
<dbReference type="Pfam" id="PF12612">
    <property type="entry name" value="TFCD_C"/>
    <property type="match status" value="1"/>
</dbReference>
<dbReference type="AlphaFoldDB" id="A0AAV0B9I4"/>
<dbReference type="GO" id="GO:0048487">
    <property type="term" value="F:beta-tubulin binding"/>
    <property type="evidence" value="ECO:0007669"/>
    <property type="project" value="InterPro"/>
</dbReference>
<accession>A0AAV0B9I4</accession>
<evidence type="ECO:0000256" key="1">
    <source>
        <dbReference type="ARBA" id="ARBA00023186"/>
    </source>
</evidence>
<sequence length="1052" mass="119019">MDSYQEQPYLLDPYLERIVIPVIRGMRRVLELLQRPMEVKRPDGKTFDDIFSNPISAGIKLDQIAQFLYWLTKIRGHKTIGKYLTRTLMQSIRFFPHDVQDLPIVLSIFNIPDSLTSPKAAINNKFVDTRSWELRYILLLWLSLICMIPFDLSQFDQLLPNQEISTSEQIEKIGWTYQGFPGKERDSAALVLARLMMRQDMATSRLSLFLDDCLKLLELGEECGNFKSTGILQVFCIIAKLSRPAQLIEALPLLYRGLTLVENSPFVKINISFRKLRTKLSGRIALISLLQKKEISPMIEVIIQELLQGLQDKDTVVRWSAAKYFGRIGEKLSEDLSIQICDTILSLFSIENSNESENVLNLLALSEYTWHGACLACAELVREKIFPLSRIDILIKRVVQALHFEQRKGIQNIGSGVRDAAAYVLWSLGRKYSVDELQPYKLELAIQLVLQSLFDREVHIRRAGSAAFQENVGRLGIFPHGIEVLQSADFFTVGLRRSAFLKAAPEISKFQVYREPIVEHLIRVSVPHWDIDIRELSAESLSLIVKLDFDNLYPKIVDNMAAGVESKDSNKVHGSLLTLVELAKHLRTLPESSTVQSLINSIFCIILRVPESTLKPYKSDPILIAICYGLEVSISADIDSCSKFLESSYWKQIVSFGLKRPNDNLHQAMEKLIAKVTRCGLGLQDRQMFSKTLRTGQIVAKQASARCLGGFVFQRDPLRKNFEQNFRLLTDCAKGQVGPPFFLIWGKSLRTVRCFKASSDSSIMLLIAFKFVACSQEQFSKVLSILIDGLSYYTNGQRGDVGSWVRVASMSGLVELIEFSIKVPSRASKFLSQDLLKNVISGLLKQVLDFIDTPRETAWRKISKVVHLAHCSLGPNIKIDGTDSLVQIFDHQETSNQLRELVYTFPKLLELHKLLSNHIESDGKIKSGLEVYFDSLVEGIVLLIGSKGNVDTAKATEMFCDYIENLDKQNSEAVRVTVANIIELARTRTRAPKLVTSCLETLAVLFDRNALNSLDDEKSGKELLKRIFLIATNGLERSKLNMIRVMAGIKMY</sequence>
<organism evidence="6 7">
    <name type="scientific">Phakopsora pachyrhizi</name>
    <name type="common">Asian soybean rust disease fungus</name>
    <dbReference type="NCBI Taxonomy" id="170000"/>
    <lineage>
        <taxon>Eukaryota</taxon>
        <taxon>Fungi</taxon>
        <taxon>Dikarya</taxon>
        <taxon>Basidiomycota</taxon>
        <taxon>Pucciniomycotina</taxon>
        <taxon>Pucciniomycetes</taxon>
        <taxon>Pucciniales</taxon>
        <taxon>Phakopsoraceae</taxon>
        <taxon>Phakopsora</taxon>
    </lineage>
</organism>
<dbReference type="SUPFAM" id="SSF48371">
    <property type="entry name" value="ARM repeat"/>
    <property type="match status" value="1"/>
</dbReference>
<comment type="caution">
    <text evidence="6">The sequence shown here is derived from an EMBL/GenBank/DDBJ whole genome shotgun (WGS) entry which is preliminary data.</text>
</comment>
<evidence type="ECO:0000313" key="7">
    <source>
        <dbReference type="Proteomes" id="UP001153365"/>
    </source>
</evidence>
<reference evidence="6" key="1">
    <citation type="submission" date="2022-06" db="EMBL/GenBank/DDBJ databases">
        <authorList>
            <consortium name="SYNGENTA / RWTH Aachen University"/>
        </authorList>
    </citation>
    <scope>NUCLEOTIDE SEQUENCE</scope>
</reference>
<keyword evidence="1" id="KW-0143">Chaperone</keyword>
<evidence type="ECO:0000259" key="3">
    <source>
        <dbReference type="Pfam" id="PF12612"/>
    </source>
</evidence>
<evidence type="ECO:0000256" key="2">
    <source>
        <dbReference type="PROSITE-ProRule" id="PRU00103"/>
    </source>
</evidence>
<dbReference type="GO" id="GO:0007023">
    <property type="term" value="P:post-chaperonin tubulin folding pathway"/>
    <property type="evidence" value="ECO:0007669"/>
    <property type="project" value="InterPro"/>
</dbReference>
<dbReference type="InterPro" id="IPR021133">
    <property type="entry name" value="HEAT_type_2"/>
</dbReference>
<feature type="repeat" description="HEAT" evidence="2">
    <location>
        <begin position="302"/>
        <end position="339"/>
    </location>
</feature>
<dbReference type="PROSITE" id="PS50077">
    <property type="entry name" value="HEAT_REPEAT"/>
    <property type="match status" value="1"/>
</dbReference>
<dbReference type="Proteomes" id="UP001153365">
    <property type="component" value="Unassembled WGS sequence"/>
</dbReference>
<dbReference type="GO" id="GO:0000226">
    <property type="term" value="P:microtubule cytoskeleton organization"/>
    <property type="evidence" value="ECO:0007669"/>
    <property type="project" value="TreeGrafter"/>
</dbReference>
<dbReference type="InterPro" id="IPR033162">
    <property type="entry name" value="TBCD"/>
</dbReference>
<dbReference type="InterPro" id="IPR016024">
    <property type="entry name" value="ARM-type_fold"/>
</dbReference>
<evidence type="ECO:0000313" key="6">
    <source>
        <dbReference type="EMBL" id="CAH7682181.1"/>
    </source>
</evidence>
<dbReference type="Pfam" id="PF25767">
    <property type="entry name" value="ARM_TBCD_2nd"/>
    <property type="match status" value="1"/>
</dbReference>
<dbReference type="PANTHER" id="PTHR12658">
    <property type="entry name" value="BETA-TUBULIN COFACTOR D"/>
    <property type="match status" value="1"/>
</dbReference>
<name>A0AAV0B9I4_PHAPC</name>
<protein>
    <submittedName>
        <fullName evidence="6">Armadillo-type protein</fullName>
    </submittedName>
</protein>
<proteinExistence type="predicted"/>
<dbReference type="GO" id="GO:0007021">
    <property type="term" value="P:tubulin complex assembly"/>
    <property type="evidence" value="ECO:0007669"/>
    <property type="project" value="InterPro"/>
</dbReference>
<dbReference type="GO" id="GO:0005096">
    <property type="term" value="F:GTPase activator activity"/>
    <property type="evidence" value="ECO:0007669"/>
    <property type="project" value="InterPro"/>
</dbReference>
<evidence type="ECO:0000313" key="5">
    <source>
        <dbReference type="EMBL" id="CAH7670598.1"/>
    </source>
</evidence>
<dbReference type="EMBL" id="CALTRL010001029">
    <property type="protein sequence ID" value="CAH7670598.1"/>
    <property type="molecule type" value="Genomic_DNA"/>
</dbReference>
<evidence type="ECO:0000259" key="4">
    <source>
        <dbReference type="Pfam" id="PF25767"/>
    </source>
</evidence>
<dbReference type="InterPro" id="IPR022577">
    <property type="entry name" value="TBCD_C"/>
</dbReference>
<dbReference type="PANTHER" id="PTHR12658:SF0">
    <property type="entry name" value="TUBULIN-SPECIFIC CHAPERONE D"/>
    <property type="match status" value="1"/>
</dbReference>
<dbReference type="Pfam" id="PF23579">
    <property type="entry name" value="ARM_TBCD"/>
    <property type="match status" value="1"/>
</dbReference>
<keyword evidence="7" id="KW-1185">Reference proteome</keyword>
<dbReference type="Gene3D" id="1.25.10.10">
    <property type="entry name" value="Leucine-rich Repeat Variant"/>
    <property type="match status" value="2"/>
</dbReference>
<dbReference type="EMBL" id="CALTRL010003915">
    <property type="protein sequence ID" value="CAH7682181.1"/>
    <property type="molecule type" value="Genomic_DNA"/>
</dbReference>
<feature type="domain" description="Tubulin-folding cofactor D ARM repeats" evidence="4">
    <location>
        <begin position="292"/>
        <end position="482"/>
    </location>
</feature>
<feature type="domain" description="Tubulin-folding cofactor D C-terminal" evidence="3">
    <location>
        <begin position="838"/>
        <end position="1039"/>
    </location>
</feature>
<dbReference type="InterPro" id="IPR011989">
    <property type="entry name" value="ARM-like"/>
</dbReference>